<sequence length="114" mass="11569">MQFRSLLRIAAPLALAAALTSPAFATDSKTMEASGPAAKAGVYVDDAAITAKVKAALLSEKDISALDVKVSTKEGVVTLSGKVDKPEAGVRALQVASAVEGVKSVQSELQVGTN</sequence>
<dbReference type="Proteomes" id="UP000186513">
    <property type="component" value="Unassembled WGS sequence"/>
</dbReference>
<protein>
    <recommendedName>
        <fullName evidence="5">Osmotically-inducible protein Y</fullName>
    </recommendedName>
</protein>
<organism evidence="8 9">
    <name type="scientific">Chitinimonas taiwanensis DSM 18899</name>
    <dbReference type="NCBI Taxonomy" id="1121279"/>
    <lineage>
        <taxon>Bacteria</taxon>
        <taxon>Pseudomonadati</taxon>
        <taxon>Pseudomonadota</taxon>
        <taxon>Betaproteobacteria</taxon>
        <taxon>Neisseriales</taxon>
        <taxon>Chitinibacteraceae</taxon>
        <taxon>Chitinimonas</taxon>
    </lineage>
</organism>
<evidence type="ECO:0000256" key="4">
    <source>
        <dbReference type="ARBA" id="ARBA00022764"/>
    </source>
</evidence>
<evidence type="ECO:0000256" key="1">
    <source>
        <dbReference type="ARBA" id="ARBA00004418"/>
    </source>
</evidence>
<proteinExistence type="predicted"/>
<evidence type="ECO:0000256" key="5">
    <source>
        <dbReference type="ARBA" id="ARBA00070588"/>
    </source>
</evidence>
<evidence type="ECO:0000259" key="7">
    <source>
        <dbReference type="PROSITE" id="PS50914"/>
    </source>
</evidence>
<dbReference type="FunFam" id="3.30.1340.30:FF:000001">
    <property type="entry name" value="Molecular chaperone OsmY"/>
    <property type="match status" value="1"/>
</dbReference>
<evidence type="ECO:0000313" key="9">
    <source>
        <dbReference type="Proteomes" id="UP000186513"/>
    </source>
</evidence>
<dbReference type="InterPro" id="IPR007055">
    <property type="entry name" value="BON_dom"/>
</dbReference>
<dbReference type="InterPro" id="IPR051686">
    <property type="entry name" value="Lipoprotein_DolP"/>
</dbReference>
<dbReference type="SMART" id="SM00749">
    <property type="entry name" value="BON"/>
    <property type="match status" value="1"/>
</dbReference>
<evidence type="ECO:0000256" key="2">
    <source>
        <dbReference type="ARBA" id="ARBA00022729"/>
    </source>
</evidence>
<keyword evidence="2 6" id="KW-0732">Signal</keyword>
<gene>
    <name evidence="8" type="ORF">SAMN02745887_03354</name>
</gene>
<dbReference type="PROSITE" id="PS50914">
    <property type="entry name" value="BON"/>
    <property type="match status" value="1"/>
</dbReference>
<dbReference type="EMBL" id="FPKR01000014">
    <property type="protein sequence ID" value="SFZ79058.1"/>
    <property type="molecule type" value="Genomic_DNA"/>
</dbReference>
<dbReference type="PANTHER" id="PTHR34606">
    <property type="entry name" value="BON DOMAIN-CONTAINING PROTEIN"/>
    <property type="match status" value="1"/>
</dbReference>
<keyword evidence="4" id="KW-0574">Periplasm</keyword>
<reference evidence="8 9" key="1">
    <citation type="submission" date="2016-11" db="EMBL/GenBank/DDBJ databases">
        <authorList>
            <person name="Jaros S."/>
            <person name="Januszkiewicz K."/>
            <person name="Wedrychowicz H."/>
        </authorList>
    </citation>
    <scope>NUCLEOTIDE SEQUENCE [LARGE SCALE GENOMIC DNA]</scope>
    <source>
        <strain evidence="8 9">DSM 18899</strain>
    </source>
</reference>
<dbReference type="AlphaFoldDB" id="A0A1K2HS12"/>
<dbReference type="PANTHER" id="PTHR34606:SF16">
    <property type="entry name" value="BON DOMAIN-CONTAINING PROTEIN"/>
    <property type="match status" value="1"/>
</dbReference>
<keyword evidence="3" id="KW-0677">Repeat</keyword>
<dbReference type="OrthoDB" id="9808091at2"/>
<comment type="subcellular location">
    <subcellularLocation>
        <location evidence="1">Periplasm</location>
    </subcellularLocation>
</comment>
<name>A0A1K2HS12_9NEIS</name>
<dbReference type="InterPro" id="IPR014004">
    <property type="entry name" value="Transpt-assoc_nodulatn_dom_bac"/>
</dbReference>
<dbReference type="GO" id="GO:0042597">
    <property type="term" value="C:periplasmic space"/>
    <property type="evidence" value="ECO:0007669"/>
    <property type="project" value="UniProtKB-SubCell"/>
</dbReference>
<dbReference type="STRING" id="1121279.SAMN02745887_03354"/>
<feature type="domain" description="BON" evidence="7">
    <location>
        <begin position="45"/>
        <end position="113"/>
    </location>
</feature>
<dbReference type="Gene3D" id="3.30.1340.30">
    <property type="match status" value="1"/>
</dbReference>
<evidence type="ECO:0000256" key="3">
    <source>
        <dbReference type="ARBA" id="ARBA00022737"/>
    </source>
</evidence>
<evidence type="ECO:0000313" key="8">
    <source>
        <dbReference type="EMBL" id="SFZ79058.1"/>
    </source>
</evidence>
<dbReference type="RefSeq" id="WP_072429836.1">
    <property type="nucleotide sequence ID" value="NZ_FPKR01000014.1"/>
</dbReference>
<evidence type="ECO:0000256" key="6">
    <source>
        <dbReference type="SAM" id="SignalP"/>
    </source>
</evidence>
<feature type="chain" id="PRO_5012973118" description="Osmotically-inducible protein Y" evidence="6">
    <location>
        <begin position="26"/>
        <end position="114"/>
    </location>
</feature>
<accession>A0A1K2HS12</accession>
<keyword evidence="9" id="KW-1185">Reference proteome</keyword>
<feature type="signal peptide" evidence="6">
    <location>
        <begin position="1"/>
        <end position="25"/>
    </location>
</feature>
<dbReference type="Pfam" id="PF04972">
    <property type="entry name" value="BON"/>
    <property type="match status" value="1"/>
</dbReference>